<dbReference type="InterPro" id="IPR009000">
    <property type="entry name" value="Transl_B-barrel_sf"/>
</dbReference>
<dbReference type="NCBIfam" id="TIGR00344">
    <property type="entry name" value="alaS"/>
    <property type="match status" value="1"/>
</dbReference>
<dbReference type="AlphaFoldDB" id="A0AA48HZC5"/>
<dbReference type="PRINTS" id="PR00980">
    <property type="entry name" value="TRNASYNTHALA"/>
</dbReference>
<evidence type="ECO:0000256" key="11">
    <source>
        <dbReference type="HAMAP-Rule" id="MF_00036"/>
    </source>
</evidence>
<dbReference type="GO" id="GO:0005829">
    <property type="term" value="C:cytosol"/>
    <property type="evidence" value="ECO:0007669"/>
    <property type="project" value="TreeGrafter"/>
</dbReference>
<dbReference type="SUPFAM" id="SSF50447">
    <property type="entry name" value="Translation proteins"/>
    <property type="match status" value="1"/>
</dbReference>
<gene>
    <name evidence="11" type="primary">alaS</name>
    <name evidence="13" type="ORF">RsTaC01_0273</name>
</gene>
<dbReference type="GO" id="GO:0016740">
    <property type="term" value="F:transferase activity"/>
    <property type="evidence" value="ECO:0007669"/>
    <property type="project" value="UniProtKB-ARBA"/>
</dbReference>
<dbReference type="GO" id="GO:0002161">
    <property type="term" value="F:aminoacyl-tRNA deacylase activity"/>
    <property type="evidence" value="ECO:0007669"/>
    <property type="project" value="TreeGrafter"/>
</dbReference>
<evidence type="ECO:0000256" key="4">
    <source>
        <dbReference type="ARBA" id="ARBA00022741"/>
    </source>
</evidence>
<feature type="binding site" evidence="11">
    <location>
        <position position="657"/>
    </location>
    <ligand>
        <name>Zn(2+)</name>
        <dbReference type="ChEBI" id="CHEBI:29105"/>
    </ligand>
</feature>
<evidence type="ECO:0000256" key="10">
    <source>
        <dbReference type="ARBA" id="ARBA00048300"/>
    </source>
</evidence>
<comment type="similarity">
    <text evidence="1 11">Belongs to the class-II aminoacyl-tRNA synthetase family.</text>
</comment>
<dbReference type="GO" id="GO:0008270">
    <property type="term" value="F:zinc ion binding"/>
    <property type="evidence" value="ECO:0007669"/>
    <property type="project" value="UniProtKB-UniRule"/>
</dbReference>
<evidence type="ECO:0000256" key="5">
    <source>
        <dbReference type="ARBA" id="ARBA00022840"/>
    </source>
</evidence>
<dbReference type="GO" id="GO:0005524">
    <property type="term" value="F:ATP binding"/>
    <property type="evidence" value="ECO:0007669"/>
    <property type="project" value="UniProtKB-UniRule"/>
</dbReference>
<dbReference type="CDD" id="cd00673">
    <property type="entry name" value="AlaRS_core"/>
    <property type="match status" value="1"/>
</dbReference>
<evidence type="ECO:0000313" key="13">
    <source>
        <dbReference type="EMBL" id="BED92526.1"/>
    </source>
</evidence>
<keyword evidence="5 11" id="KW-0067">ATP-binding</keyword>
<keyword evidence="6 11" id="KW-0694">RNA-binding</keyword>
<dbReference type="FunFam" id="3.30.980.10:FF:000004">
    <property type="entry name" value="Alanine--tRNA ligase, cytoplasmic"/>
    <property type="match status" value="1"/>
</dbReference>
<dbReference type="PROSITE" id="PS50860">
    <property type="entry name" value="AA_TRNA_LIGASE_II_ALA"/>
    <property type="match status" value="1"/>
</dbReference>
<dbReference type="Gene3D" id="3.30.980.10">
    <property type="entry name" value="Threonyl-trna Synthetase, Chain A, domain 2"/>
    <property type="match status" value="1"/>
</dbReference>
<dbReference type="Gene3D" id="3.30.930.10">
    <property type="entry name" value="Bira Bifunctional Protein, Domain 2"/>
    <property type="match status" value="1"/>
</dbReference>
<dbReference type="Gene3D" id="3.10.310.40">
    <property type="match status" value="1"/>
</dbReference>
<evidence type="ECO:0000256" key="2">
    <source>
        <dbReference type="ARBA" id="ARBA00022555"/>
    </source>
</evidence>
<dbReference type="InterPro" id="IPR018165">
    <property type="entry name" value="Ala-tRNA-synth_IIc_core"/>
</dbReference>
<dbReference type="HAMAP" id="MF_00036_B">
    <property type="entry name" value="Ala_tRNA_synth_B"/>
    <property type="match status" value="1"/>
</dbReference>
<evidence type="ECO:0000259" key="12">
    <source>
        <dbReference type="PROSITE" id="PS50860"/>
    </source>
</evidence>
<dbReference type="InterPro" id="IPR012947">
    <property type="entry name" value="tRNA_SAD"/>
</dbReference>
<keyword evidence="7 11" id="KW-0648">Protein biosynthesis</keyword>
<dbReference type="SMART" id="SM00863">
    <property type="entry name" value="tRNA_SAD"/>
    <property type="match status" value="1"/>
</dbReference>
<dbReference type="SUPFAM" id="SSF55681">
    <property type="entry name" value="Class II aaRS and biotin synthetases"/>
    <property type="match status" value="1"/>
</dbReference>
<keyword evidence="11" id="KW-0479">Metal-binding</keyword>
<comment type="function">
    <text evidence="9 11">Catalyzes the attachment of alanine to tRNA(Ala) in a two-step reaction: alanine is first activated by ATP to form Ala-AMP and then transferred to the acceptor end of tRNA(Ala). Also edits incorrectly charged Ser-tRNA(Ala) and Gly-tRNA(Ala) via its editing domain.</text>
</comment>
<feature type="binding site" evidence="11">
    <location>
        <position position="555"/>
    </location>
    <ligand>
        <name>Zn(2+)</name>
        <dbReference type="ChEBI" id="CHEBI:29105"/>
    </ligand>
</feature>
<dbReference type="InterPro" id="IPR050058">
    <property type="entry name" value="Ala-tRNA_ligase"/>
</dbReference>
<dbReference type="KEGG" id="ptrh:RsTaC01_0273"/>
<keyword evidence="2 11" id="KW-0820">tRNA-binding</keyword>
<dbReference type="EC" id="6.1.1.7" evidence="11"/>
<evidence type="ECO:0000256" key="6">
    <source>
        <dbReference type="ARBA" id="ARBA00022884"/>
    </source>
</evidence>
<reference evidence="13" key="1">
    <citation type="journal article" date="2023" name="ISME J.">
        <title>Emergence of putative energy parasites within Clostridia revealed by genome analysis of a novel endosymbiotic clade.</title>
        <authorList>
            <person name="Takahashi K."/>
            <person name="Kuwahara H."/>
            <person name="Horikawa Y."/>
            <person name="Izawa K."/>
            <person name="Kato D."/>
            <person name="Inagaki T."/>
            <person name="Yuki M."/>
            <person name="Ohkuma M."/>
            <person name="Hongoh Y."/>
        </authorList>
    </citation>
    <scope>NUCLEOTIDE SEQUENCE</scope>
    <source>
        <strain evidence="13">RsTa-C01</strain>
    </source>
</reference>
<comment type="subcellular location">
    <subcellularLocation>
        <location evidence="11">Cytoplasm</location>
    </subcellularLocation>
</comment>
<dbReference type="Pfam" id="PF07973">
    <property type="entry name" value="tRNA_SAD"/>
    <property type="match status" value="1"/>
</dbReference>
<dbReference type="InterPro" id="IPR018163">
    <property type="entry name" value="Thr/Ala-tRNA-synth_IIc_edit"/>
</dbReference>
<keyword evidence="11" id="KW-0862">Zinc</keyword>
<evidence type="ECO:0000256" key="8">
    <source>
        <dbReference type="ARBA" id="ARBA00023146"/>
    </source>
</evidence>
<dbReference type="GO" id="GO:0000049">
    <property type="term" value="F:tRNA binding"/>
    <property type="evidence" value="ECO:0007669"/>
    <property type="project" value="UniProtKB-KW"/>
</dbReference>
<proteinExistence type="inferred from homology"/>
<dbReference type="InterPro" id="IPR002318">
    <property type="entry name" value="Ala-tRNA-lgiase_IIc"/>
</dbReference>
<evidence type="ECO:0000256" key="9">
    <source>
        <dbReference type="ARBA" id="ARBA00024779"/>
    </source>
</evidence>
<dbReference type="InterPro" id="IPR045864">
    <property type="entry name" value="aa-tRNA-synth_II/BPL/LPL"/>
</dbReference>
<comment type="catalytic activity">
    <reaction evidence="10 11">
        <text>tRNA(Ala) + L-alanine + ATP = L-alanyl-tRNA(Ala) + AMP + diphosphate</text>
        <dbReference type="Rhea" id="RHEA:12540"/>
        <dbReference type="Rhea" id="RHEA-COMP:9657"/>
        <dbReference type="Rhea" id="RHEA-COMP:9923"/>
        <dbReference type="ChEBI" id="CHEBI:30616"/>
        <dbReference type="ChEBI" id="CHEBI:33019"/>
        <dbReference type="ChEBI" id="CHEBI:57972"/>
        <dbReference type="ChEBI" id="CHEBI:78442"/>
        <dbReference type="ChEBI" id="CHEBI:78497"/>
        <dbReference type="ChEBI" id="CHEBI:456215"/>
        <dbReference type="EC" id="6.1.1.7"/>
    </reaction>
</comment>
<dbReference type="GO" id="GO:0140096">
    <property type="term" value="F:catalytic activity, acting on a protein"/>
    <property type="evidence" value="ECO:0007669"/>
    <property type="project" value="UniProtKB-ARBA"/>
</dbReference>
<organism evidence="13">
    <name type="scientific">Candidatus Paraimprobicoccus trichonymphae</name>
    <dbReference type="NCBI Taxonomy" id="3033793"/>
    <lineage>
        <taxon>Bacteria</taxon>
        <taxon>Bacillati</taxon>
        <taxon>Bacillota</taxon>
        <taxon>Clostridia</taxon>
        <taxon>Candidatus Paraimprobicoccus</taxon>
    </lineage>
</organism>
<keyword evidence="3 11" id="KW-0436">Ligase</keyword>
<accession>A0AA48HZC5</accession>
<feature type="binding site" evidence="11">
    <location>
        <position position="653"/>
    </location>
    <ligand>
        <name>Zn(2+)</name>
        <dbReference type="ChEBI" id="CHEBI:29105"/>
    </ligand>
</feature>
<keyword evidence="11" id="KW-0963">Cytoplasm</keyword>
<dbReference type="Pfam" id="PF01411">
    <property type="entry name" value="tRNA-synt_2c"/>
    <property type="match status" value="1"/>
</dbReference>
<sequence length="829" mass="95864">MVKISSKEIIDKFLLFFQENKHLLIKNSSIIPENDPTLLYINSGMAPIKNFFTGEEKPLVNKLCNIQTCIRTVDIDSIGDRHHLTSFSMLGSWSINDYFKEKAISLAFEFLTKCLNIDKKKLYITVFFGNEELNLLPDEESIIYWKKVGVDENHIIKCGIKDNFWGPNSEVGVCGPCTEVFYDTGVGEKYDINKNNFDTKNRYIEIWNAGVFMQFYKNSDKKFSRLNFKSVDTGAGLERLSMVLNECKSVYDTDLLNPIKEFIEELSENKLPEKEKLIITDHMRTVVMILSEKVSISNEGREYIPRKLIRKCIMFLFKYNLKNIDLCEIAEFIIDKYSNLFFNFKLNKNYIIYSLKKEQEKFKKVLDLGLEKLKYVKCENISGDYIFELVTSFGLPFEIIQEFALDHNLILNEENYLKRLKEHKKISKKVLISENETLNFSEELKNFKPTKFSGYENLYCEAKILKVFNIEKKLVLILDETCFYAESGGQLSDIGYIFNDDIKIKIEKVKKDENNVFLHIGVLASGNLDNFSKIVSLEVDFEKRRNLRNNHSSIHILQAILKKKYGNNLNQAGSKIEEDKSRFDFNYENTISQDEIFEIEKRVNFYIRENLKIITNIENLSNAVKSGATALFEKKYSDKVRVVKIGDISKELCGGTHANMTGEIGLFKILSVKSISKGVKRIIISTSENALEYTQEIFKNNLELLKNRKKLSEGCQNKKINFNNTSYFEKNNVNFGFVMTEKNYKNLKEDLKNFSDKKNIVLLCIIENEDKNQIIITVGNIYKNKIFANELLNKLFENLSGKGGGNPRIASGIVEAKAETTINNFKSNI</sequence>
<dbReference type="SUPFAM" id="SSF55186">
    <property type="entry name" value="ThrRS/AlaRS common domain"/>
    <property type="match status" value="1"/>
</dbReference>
<dbReference type="Proteomes" id="UP001335720">
    <property type="component" value="Chromosome"/>
</dbReference>
<comment type="cofactor">
    <cofactor evidence="11">
        <name>Zn(2+)</name>
        <dbReference type="ChEBI" id="CHEBI:29105"/>
    </cofactor>
    <text evidence="11">Binds 1 zinc ion per subunit.</text>
</comment>
<dbReference type="InterPro" id="IPR018162">
    <property type="entry name" value="Ala-tRNA-ligase_IIc_anticod-bd"/>
</dbReference>
<dbReference type="GO" id="GO:0004813">
    <property type="term" value="F:alanine-tRNA ligase activity"/>
    <property type="evidence" value="ECO:0007669"/>
    <property type="project" value="UniProtKB-UniRule"/>
</dbReference>
<keyword evidence="8 11" id="KW-0030">Aminoacyl-tRNA synthetase</keyword>
<dbReference type="PANTHER" id="PTHR11777:SF9">
    <property type="entry name" value="ALANINE--TRNA LIGASE, CYTOPLASMIC"/>
    <property type="match status" value="1"/>
</dbReference>
<evidence type="ECO:0000256" key="3">
    <source>
        <dbReference type="ARBA" id="ARBA00022598"/>
    </source>
</evidence>
<dbReference type="InterPro" id="IPR018164">
    <property type="entry name" value="Ala-tRNA-synth_IIc_N"/>
</dbReference>
<dbReference type="Gene3D" id="2.40.30.130">
    <property type="match status" value="1"/>
</dbReference>
<dbReference type="GO" id="GO:0006419">
    <property type="term" value="P:alanyl-tRNA aminoacylation"/>
    <property type="evidence" value="ECO:0007669"/>
    <property type="project" value="UniProtKB-UniRule"/>
</dbReference>
<evidence type="ECO:0000256" key="1">
    <source>
        <dbReference type="ARBA" id="ARBA00008226"/>
    </source>
</evidence>
<keyword evidence="4 11" id="KW-0547">Nucleotide-binding</keyword>
<dbReference type="SUPFAM" id="SSF101353">
    <property type="entry name" value="Putative anticodon-binding domain of alanyl-tRNA synthetase (AlaRS)"/>
    <property type="match status" value="1"/>
</dbReference>
<protein>
    <recommendedName>
        <fullName evidence="11">Alanine--tRNA ligase</fullName>
        <ecNumber evidence="11">6.1.1.7</ecNumber>
    </recommendedName>
    <alternativeName>
        <fullName evidence="11">Alanyl-tRNA synthetase</fullName>
        <shortName evidence="11">AlaRS</shortName>
    </alternativeName>
</protein>
<dbReference type="InterPro" id="IPR023033">
    <property type="entry name" value="Ala_tRNA_ligase_euk/bac"/>
</dbReference>
<dbReference type="EMBL" id="AP027925">
    <property type="protein sequence ID" value="BED92526.1"/>
    <property type="molecule type" value="Genomic_DNA"/>
</dbReference>
<name>A0AA48HZC5_9FIRM</name>
<feature type="binding site" evidence="11">
    <location>
        <position position="551"/>
    </location>
    <ligand>
        <name>Zn(2+)</name>
        <dbReference type="ChEBI" id="CHEBI:29105"/>
    </ligand>
</feature>
<evidence type="ECO:0000256" key="7">
    <source>
        <dbReference type="ARBA" id="ARBA00022917"/>
    </source>
</evidence>
<feature type="domain" description="Alanyl-transfer RNA synthetases family profile" evidence="12">
    <location>
        <begin position="4"/>
        <end position="696"/>
    </location>
</feature>
<comment type="domain">
    <text evidence="11">Consists of three domains; the N-terminal catalytic domain, the editing domain and the C-terminal C-Ala domain. The editing domain removes incorrectly charged amino acids, while the C-Ala domain, along with tRNA(Ala), serves as a bridge to cooperatively bring together the editing and aminoacylation centers thus stimulating deacylation of misacylated tRNAs.</text>
</comment>
<dbReference type="PANTHER" id="PTHR11777">
    <property type="entry name" value="ALANYL-TRNA SYNTHETASE"/>
    <property type="match status" value="1"/>
</dbReference>